<feature type="compositionally biased region" description="Basic and acidic residues" evidence="5">
    <location>
        <begin position="15"/>
        <end position="39"/>
    </location>
</feature>
<protein>
    <recommendedName>
        <fullName evidence="6">UPF3 domain-containing protein</fullName>
    </recommendedName>
</protein>
<dbReference type="GO" id="GO:0003729">
    <property type="term" value="F:mRNA binding"/>
    <property type="evidence" value="ECO:0007669"/>
    <property type="project" value="TreeGrafter"/>
</dbReference>
<evidence type="ECO:0000313" key="7">
    <source>
        <dbReference type="EMBL" id="KIP09958.1"/>
    </source>
</evidence>
<evidence type="ECO:0000256" key="4">
    <source>
        <dbReference type="ARBA" id="ARBA00023242"/>
    </source>
</evidence>
<dbReference type="CDD" id="cd12455">
    <property type="entry name" value="RRM_like_Smg4_UPF3"/>
    <property type="match status" value="1"/>
</dbReference>
<dbReference type="PANTHER" id="PTHR13112">
    <property type="entry name" value="UPF3 REGULATOR OF NONSENSE TRANSCRIPTS-LIKE PROTEIN"/>
    <property type="match status" value="1"/>
</dbReference>
<gene>
    <name evidence="7" type="ORF">PHLGIDRAFT_85906</name>
</gene>
<dbReference type="SUPFAM" id="SSF54928">
    <property type="entry name" value="RNA-binding domain, RBD"/>
    <property type="match status" value="1"/>
</dbReference>
<dbReference type="InterPro" id="IPR012677">
    <property type="entry name" value="Nucleotide-bd_a/b_plait_sf"/>
</dbReference>
<keyword evidence="4" id="KW-0539">Nucleus</keyword>
<accession>A0A0C3PRQ3</accession>
<organism evidence="7 8">
    <name type="scientific">Phlebiopsis gigantea (strain 11061_1 CR5-6)</name>
    <name type="common">White-rot fungus</name>
    <name type="synonym">Peniophora gigantea</name>
    <dbReference type="NCBI Taxonomy" id="745531"/>
    <lineage>
        <taxon>Eukaryota</taxon>
        <taxon>Fungi</taxon>
        <taxon>Dikarya</taxon>
        <taxon>Basidiomycota</taxon>
        <taxon>Agaricomycotina</taxon>
        <taxon>Agaricomycetes</taxon>
        <taxon>Polyporales</taxon>
        <taxon>Phanerochaetaceae</taxon>
        <taxon>Phlebiopsis</taxon>
    </lineage>
</organism>
<dbReference type="GO" id="GO:0045727">
    <property type="term" value="P:positive regulation of translation"/>
    <property type="evidence" value="ECO:0007669"/>
    <property type="project" value="TreeGrafter"/>
</dbReference>
<feature type="compositionally biased region" description="Low complexity" evidence="5">
    <location>
        <begin position="234"/>
        <end position="245"/>
    </location>
</feature>
<evidence type="ECO:0000313" key="8">
    <source>
        <dbReference type="Proteomes" id="UP000053257"/>
    </source>
</evidence>
<sequence length="245" mass="27784">MATVETNKASSSKSKVKEPKEPKKRERSSLKAQSTDRLKTVVRRLPPNLPEEVFWQSVQKWVSDETTIWREYWQGKFRKRLGKENISSRAYIAFRNEELLAEFSREYDGHVFRDKAGNESIAVVEFAPFQKIPTEKKKVDSRIATIEKDEDFLSFIESLKEPAGKLSDSELLETLSSGSQLPPMPTTTPLLEALKAEKSAQRDREAILRNHAHYKEIATSSKAAKKEEAKHRAAANAPQAQKAAA</sequence>
<keyword evidence="8" id="KW-1185">Reference proteome</keyword>
<dbReference type="InterPro" id="IPR039722">
    <property type="entry name" value="Upf3"/>
</dbReference>
<dbReference type="Gene3D" id="3.30.70.330">
    <property type="match status" value="1"/>
</dbReference>
<dbReference type="GO" id="GO:0005730">
    <property type="term" value="C:nucleolus"/>
    <property type="evidence" value="ECO:0007669"/>
    <property type="project" value="TreeGrafter"/>
</dbReference>
<dbReference type="HOGENOM" id="CLU_099300_0_0_1"/>
<dbReference type="STRING" id="745531.A0A0C3PRQ3"/>
<dbReference type="InterPro" id="IPR035979">
    <property type="entry name" value="RBD_domain_sf"/>
</dbReference>
<evidence type="ECO:0000256" key="1">
    <source>
        <dbReference type="ARBA" id="ARBA00004123"/>
    </source>
</evidence>
<dbReference type="InterPro" id="IPR005120">
    <property type="entry name" value="UPF3_dom"/>
</dbReference>
<feature type="non-terminal residue" evidence="7">
    <location>
        <position position="245"/>
    </location>
</feature>
<feature type="domain" description="UPF3" evidence="6">
    <location>
        <begin position="36"/>
        <end position="198"/>
    </location>
</feature>
<dbReference type="OrthoDB" id="18087at2759"/>
<feature type="region of interest" description="Disordered" evidence="5">
    <location>
        <begin position="1"/>
        <end position="42"/>
    </location>
</feature>
<dbReference type="Proteomes" id="UP000053257">
    <property type="component" value="Unassembled WGS sequence"/>
</dbReference>
<keyword evidence="3" id="KW-0866">Nonsense-mediated mRNA decay</keyword>
<reference evidence="7 8" key="1">
    <citation type="journal article" date="2014" name="PLoS Genet.">
        <title>Analysis of the Phlebiopsis gigantea genome, transcriptome and secretome provides insight into its pioneer colonization strategies of wood.</title>
        <authorList>
            <person name="Hori C."/>
            <person name="Ishida T."/>
            <person name="Igarashi K."/>
            <person name="Samejima M."/>
            <person name="Suzuki H."/>
            <person name="Master E."/>
            <person name="Ferreira P."/>
            <person name="Ruiz-Duenas F.J."/>
            <person name="Held B."/>
            <person name="Canessa P."/>
            <person name="Larrondo L.F."/>
            <person name="Schmoll M."/>
            <person name="Druzhinina I.S."/>
            <person name="Kubicek C.P."/>
            <person name="Gaskell J.A."/>
            <person name="Kersten P."/>
            <person name="St John F."/>
            <person name="Glasner J."/>
            <person name="Sabat G."/>
            <person name="Splinter BonDurant S."/>
            <person name="Syed K."/>
            <person name="Yadav J."/>
            <person name="Mgbeahuruike A.C."/>
            <person name="Kovalchuk A."/>
            <person name="Asiegbu F.O."/>
            <person name="Lackner G."/>
            <person name="Hoffmeister D."/>
            <person name="Rencoret J."/>
            <person name="Gutierrez A."/>
            <person name="Sun H."/>
            <person name="Lindquist E."/>
            <person name="Barry K."/>
            <person name="Riley R."/>
            <person name="Grigoriev I.V."/>
            <person name="Henrissat B."/>
            <person name="Kues U."/>
            <person name="Berka R.M."/>
            <person name="Martinez A.T."/>
            <person name="Covert S.F."/>
            <person name="Blanchette R.A."/>
            <person name="Cullen D."/>
        </authorList>
    </citation>
    <scope>NUCLEOTIDE SEQUENCE [LARGE SCALE GENOMIC DNA]</scope>
    <source>
        <strain evidence="7 8">11061_1 CR5-6</strain>
    </source>
</reference>
<dbReference type="PANTHER" id="PTHR13112:SF0">
    <property type="entry name" value="FI21285P1"/>
    <property type="match status" value="1"/>
</dbReference>
<evidence type="ECO:0000259" key="6">
    <source>
        <dbReference type="Pfam" id="PF03467"/>
    </source>
</evidence>
<dbReference type="GO" id="GO:0005737">
    <property type="term" value="C:cytoplasm"/>
    <property type="evidence" value="ECO:0007669"/>
    <property type="project" value="TreeGrafter"/>
</dbReference>
<dbReference type="GO" id="GO:0000184">
    <property type="term" value="P:nuclear-transcribed mRNA catabolic process, nonsense-mediated decay"/>
    <property type="evidence" value="ECO:0007669"/>
    <property type="project" value="UniProtKB-KW"/>
</dbReference>
<evidence type="ECO:0000256" key="5">
    <source>
        <dbReference type="SAM" id="MobiDB-lite"/>
    </source>
</evidence>
<evidence type="ECO:0000256" key="3">
    <source>
        <dbReference type="ARBA" id="ARBA00023161"/>
    </source>
</evidence>
<comment type="subcellular location">
    <subcellularLocation>
        <location evidence="1">Nucleus</location>
    </subcellularLocation>
</comment>
<name>A0A0C3PRQ3_PHLG1</name>
<feature type="region of interest" description="Disordered" evidence="5">
    <location>
        <begin position="212"/>
        <end position="245"/>
    </location>
</feature>
<dbReference type="AlphaFoldDB" id="A0A0C3PRQ3"/>
<dbReference type="Pfam" id="PF03467">
    <property type="entry name" value="Smg4_UPF3"/>
    <property type="match status" value="1"/>
</dbReference>
<comment type="similarity">
    <text evidence="2">Belongs to the RENT3 family.</text>
</comment>
<evidence type="ECO:0000256" key="2">
    <source>
        <dbReference type="ARBA" id="ARBA00005991"/>
    </source>
</evidence>
<dbReference type="EMBL" id="KN840460">
    <property type="protein sequence ID" value="KIP09958.1"/>
    <property type="molecule type" value="Genomic_DNA"/>
</dbReference>
<proteinExistence type="inferred from homology"/>